<dbReference type="EMBL" id="AVOT02059573">
    <property type="protein sequence ID" value="MBW0553229.1"/>
    <property type="molecule type" value="Genomic_DNA"/>
</dbReference>
<keyword evidence="2" id="KW-1185">Reference proteome</keyword>
<reference evidence="1" key="1">
    <citation type="submission" date="2021-03" db="EMBL/GenBank/DDBJ databases">
        <title>Draft genome sequence of rust myrtle Austropuccinia psidii MF-1, a brazilian biotype.</title>
        <authorList>
            <person name="Quecine M.C."/>
            <person name="Pachon D.M.R."/>
            <person name="Bonatelli M.L."/>
            <person name="Correr F.H."/>
            <person name="Franceschini L.M."/>
            <person name="Leite T.F."/>
            <person name="Margarido G.R.A."/>
            <person name="Almeida C.A."/>
            <person name="Ferrarezi J.A."/>
            <person name="Labate C.A."/>
        </authorList>
    </citation>
    <scope>NUCLEOTIDE SEQUENCE</scope>
    <source>
        <strain evidence="1">MF-1</strain>
    </source>
</reference>
<accession>A0A9Q3J091</accession>
<evidence type="ECO:0000313" key="2">
    <source>
        <dbReference type="Proteomes" id="UP000765509"/>
    </source>
</evidence>
<protein>
    <submittedName>
        <fullName evidence="1">Uncharacterized protein</fullName>
    </submittedName>
</protein>
<dbReference type="AlphaFoldDB" id="A0A9Q3J091"/>
<dbReference type="Proteomes" id="UP000765509">
    <property type="component" value="Unassembled WGS sequence"/>
</dbReference>
<proteinExistence type="predicted"/>
<comment type="caution">
    <text evidence="1">The sequence shown here is derived from an EMBL/GenBank/DDBJ whole genome shotgun (WGS) entry which is preliminary data.</text>
</comment>
<name>A0A9Q3J091_9BASI</name>
<sequence length="157" mass="18396">MKNCTSPHFIIRNNYCNIYGIDINNHNERYFTIGEKKRQKLSFPLEKKEITVIRQVKNLNKNKFVTDQLIEAQISPELTLGMKEVVFEISVQYREVFASNDEPLRAIKGHSVDIKLNVKRPYIPLSRRAAYPARPRAREALEPDSNELRKLEVRRNA</sequence>
<evidence type="ECO:0000313" key="1">
    <source>
        <dbReference type="EMBL" id="MBW0553229.1"/>
    </source>
</evidence>
<organism evidence="1 2">
    <name type="scientific">Austropuccinia psidii MF-1</name>
    <dbReference type="NCBI Taxonomy" id="1389203"/>
    <lineage>
        <taxon>Eukaryota</taxon>
        <taxon>Fungi</taxon>
        <taxon>Dikarya</taxon>
        <taxon>Basidiomycota</taxon>
        <taxon>Pucciniomycotina</taxon>
        <taxon>Pucciniomycetes</taxon>
        <taxon>Pucciniales</taxon>
        <taxon>Sphaerophragmiaceae</taxon>
        <taxon>Austropuccinia</taxon>
    </lineage>
</organism>
<gene>
    <name evidence="1" type="ORF">O181_092944</name>
</gene>